<dbReference type="AlphaFoldDB" id="A0A4S1CG18"/>
<feature type="compositionally biased region" description="Gly residues" evidence="1">
    <location>
        <begin position="161"/>
        <end position="181"/>
    </location>
</feature>
<feature type="chain" id="PRO_5020579876" evidence="2">
    <location>
        <begin position="26"/>
        <end position="181"/>
    </location>
</feature>
<gene>
    <name evidence="4" type="ORF">E4633_09255</name>
</gene>
<evidence type="ECO:0000259" key="3">
    <source>
        <dbReference type="Pfam" id="PF26390"/>
    </source>
</evidence>
<reference evidence="4 5" key="1">
    <citation type="submission" date="2019-04" db="EMBL/GenBank/DDBJ databases">
        <title>Geobacter oryzae sp. nov., ferric-reducing bacteria isolated from paddy soil.</title>
        <authorList>
            <person name="Xu Z."/>
            <person name="Masuda Y."/>
            <person name="Itoh H."/>
            <person name="Senoo K."/>
        </authorList>
    </citation>
    <scope>NUCLEOTIDE SEQUENCE [LARGE SCALE GENOMIC DNA]</scope>
    <source>
        <strain evidence="4 5">Red111</strain>
    </source>
</reference>
<evidence type="ECO:0000313" key="4">
    <source>
        <dbReference type="EMBL" id="TGU72481.1"/>
    </source>
</evidence>
<dbReference type="InterPro" id="IPR058837">
    <property type="entry name" value="MamS_MamX_dom"/>
</dbReference>
<keyword evidence="5" id="KW-1185">Reference proteome</keyword>
<comment type="caution">
    <text evidence="4">The sequence shown here is derived from an EMBL/GenBank/DDBJ whole genome shotgun (WGS) entry which is preliminary data.</text>
</comment>
<evidence type="ECO:0000256" key="2">
    <source>
        <dbReference type="SAM" id="SignalP"/>
    </source>
</evidence>
<evidence type="ECO:0000313" key="5">
    <source>
        <dbReference type="Proteomes" id="UP000306416"/>
    </source>
</evidence>
<keyword evidence="2" id="KW-0732">Signal</keyword>
<name>A0A4S1CG18_9BACT</name>
<feature type="signal peptide" evidence="2">
    <location>
        <begin position="1"/>
        <end position="25"/>
    </location>
</feature>
<feature type="domain" description="Magnetosome protein MamS/MamX" evidence="3">
    <location>
        <begin position="55"/>
        <end position="124"/>
    </location>
</feature>
<proteinExistence type="predicted"/>
<dbReference type="Pfam" id="PF26390">
    <property type="entry name" value="MamS_MamX"/>
    <property type="match status" value="1"/>
</dbReference>
<dbReference type="Proteomes" id="UP000306416">
    <property type="component" value="Unassembled WGS sequence"/>
</dbReference>
<protein>
    <submittedName>
        <fullName evidence="4">DNA-binding protein</fullName>
    </submittedName>
</protein>
<keyword evidence="4" id="KW-0238">DNA-binding</keyword>
<dbReference type="EMBL" id="SRSC01000002">
    <property type="protein sequence ID" value="TGU72481.1"/>
    <property type="molecule type" value="Genomic_DNA"/>
</dbReference>
<evidence type="ECO:0000256" key="1">
    <source>
        <dbReference type="SAM" id="MobiDB-lite"/>
    </source>
</evidence>
<organism evidence="4 5">
    <name type="scientific">Geomonas terrae</name>
    <dbReference type="NCBI Taxonomy" id="2562681"/>
    <lineage>
        <taxon>Bacteria</taxon>
        <taxon>Pseudomonadati</taxon>
        <taxon>Thermodesulfobacteriota</taxon>
        <taxon>Desulfuromonadia</taxon>
        <taxon>Geobacterales</taxon>
        <taxon>Geobacteraceae</taxon>
        <taxon>Geomonas</taxon>
    </lineage>
</organism>
<sequence length="181" mass="19109">MSYRRFTLTLILSIFLSGLAGNASAGFLGFGSEEKGKTGLDFNRGYDLNTVGIVNGHVMSLPHAVENEQYAFEIQTGAGPVNVTVGPGSYWQKSGIALRINDEISAKGAKAQGQDGKQYLLTQKLVNRTTGTTAELRSENGAPVWSGKNSGSSGFRSQDGRFGGGFMRGGGMMGGGGMMRR</sequence>
<feature type="compositionally biased region" description="Polar residues" evidence="1">
    <location>
        <begin position="147"/>
        <end position="156"/>
    </location>
</feature>
<feature type="region of interest" description="Disordered" evidence="1">
    <location>
        <begin position="140"/>
        <end position="181"/>
    </location>
</feature>
<dbReference type="GO" id="GO:0003677">
    <property type="term" value="F:DNA binding"/>
    <property type="evidence" value="ECO:0007669"/>
    <property type="project" value="UniProtKB-KW"/>
</dbReference>
<accession>A0A4S1CG18</accession>
<dbReference type="RefSeq" id="WP_135869958.1">
    <property type="nucleotide sequence ID" value="NZ_SRSC01000002.1"/>
</dbReference>